<organism evidence="1 2">
    <name type="scientific">Pleurodeles waltl</name>
    <name type="common">Iberian ribbed newt</name>
    <dbReference type="NCBI Taxonomy" id="8319"/>
    <lineage>
        <taxon>Eukaryota</taxon>
        <taxon>Metazoa</taxon>
        <taxon>Chordata</taxon>
        <taxon>Craniata</taxon>
        <taxon>Vertebrata</taxon>
        <taxon>Euteleostomi</taxon>
        <taxon>Amphibia</taxon>
        <taxon>Batrachia</taxon>
        <taxon>Caudata</taxon>
        <taxon>Salamandroidea</taxon>
        <taxon>Salamandridae</taxon>
        <taxon>Pleurodelinae</taxon>
        <taxon>Pleurodeles</taxon>
    </lineage>
</organism>
<dbReference type="Proteomes" id="UP001066276">
    <property type="component" value="Chromosome 1_1"/>
</dbReference>
<reference evidence="1" key="1">
    <citation type="journal article" date="2022" name="bioRxiv">
        <title>Sequencing and chromosome-scale assembly of the giantPleurodeles waltlgenome.</title>
        <authorList>
            <person name="Brown T."/>
            <person name="Elewa A."/>
            <person name="Iarovenko S."/>
            <person name="Subramanian E."/>
            <person name="Araus A.J."/>
            <person name="Petzold A."/>
            <person name="Susuki M."/>
            <person name="Suzuki K.-i.T."/>
            <person name="Hayashi T."/>
            <person name="Toyoda A."/>
            <person name="Oliveira C."/>
            <person name="Osipova E."/>
            <person name="Leigh N.D."/>
            <person name="Simon A."/>
            <person name="Yun M.H."/>
        </authorList>
    </citation>
    <scope>NUCLEOTIDE SEQUENCE</scope>
    <source>
        <strain evidence="1">20211129_DDA</strain>
        <tissue evidence="1">Liver</tissue>
    </source>
</reference>
<dbReference type="AlphaFoldDB" id="A0AAV7WP48"/>
<proteinExistence type="predicted"/>
<comment type="caution">
    <text evidence="1">The sequence shown here is derived from an EMBL/GenBank/DDBJ whole genome shotgun (WGS) entry which is preliminary data.</text>
</comment>
<protein>
    <submittedName>
        <fullName evidence="1">Uncharacterized protein</fullName>
    </submittedName>
</protein>
<evidence type="ECO:0000313" key="2">
    <source>
        <dbReference type="Proteomes" id="UP001066276"/>
    </source>
</evidence>
<gene>
    <name evidence="1" type="ORF">NDU88_002173</name>
</gene>
<evidence type="ECO:0000313" key="1">
    <source>
        <dbReference type="EMBL" id="KAJ1214555.1"/>
    </source>
</evidence>
<sequence>MGTHQELIRRFFKLATPPLQCKFIAIMVYELALWTRHSRHSDASVIVSDGHESQSVRLCSIAVRRRTEMTDSHNHTLSLSACLCSSAPRDASVRHRQWRPRPVSAKQQRRVVCAVKLLGGWDHIDDGLTSRHVHHSLSDASERAGVGVVTRDL</sequence>
<keyword evidence="2" id="KW-1185">Reference proteome</keyword>
<name>A0AAV7WP48_PLEWA</name>
<dbReference type="EMBL" id="JANPWB010000001">
    <property type="protein sequence ID" value="KAJ1214555.1"/>
    <property type="molecule type" value="Genomic_DNA"/>
</dbReference>
<accession>A0AAV7WP48</accession>